<evidence type="ECO:0000313" key="2">
    <source>
        <dbReference type="EMBL" id="CAI9787550.1"/>
    </source>
</evidence>
<sequence length="1361" mass="151726">MEEEDMQQPIGRPSLYPSTLLMSEPGSGSGPVPGPMVSATLGRVMTALLNAKPKKLQDSISRLNSPPKIAAPVTASLEDSLWFLHKYVGDAVEKNESLDQVLIPMIEHSLRARELKHGNQAMALLNWLFQDDLLFQDTVGNLAGIISRKDDRYIALGWCILGRSLIEYENTVKNIATDGIKKRYNAMLKMFCSCVTHLLSITCNGSNLQEGFELPTRLSVAAADFILSLTVALTRKDMVSSSSDISKKSSVLNAKNRPIALLSADTSEREAKTLSKASELQSSLEMKLLLWDHLDQLMTLVQRLTAWGRKSQPLHARGVEKVFKWLLETKKRYDCFQNKADFEMVKTGALLLSSCWKHYGVLLHLEDYNFAHQYRELLDQYLSGIQFYADNHAEESSSNKDSGVEIIKFFLTCLSLLLGRLDDKKFGAAMTDFGSQISQVLISQLSCADEEVIDGAICIFKAVMCRTNLSKSSLDDNRQIEAILPSLLHLLDERDVAAKAVVNLIAEYCSICPDGWCLEEVLRRIDSENDAQRMNAVDVVSDLIHISSGSVNVLSQEMWQDIANHLLGCLRNENCAIQNQASNLIPMIDPALVLSTLVGLFYSTQGKVQLSASSTLMALLINHRQKPDVVCKLLDCLSNLCLNPDPAVSSSGNEEGSKVDADRLLKQLPEWAKTVEDWDVMVGPLIDKMISEPSNAITVKFLSYISEYLAEASNVVFHRLILYTRGEKIVGESFSKWQGKEDAINDTMKWEHSLFSHLCPLLIIRLLPLRVFDDLSSPLVYGERQRKCVVDEKGYFSFEGTECVVELLINRALSKSEFEDVRKLAAELCGRIHPDVLIPMMSSQLEYAANAKDVLMIKACLFSVCTSLMVRGINVYKHPDLFRIRKTIQNILSWSSVDGDEISKAQHGCIDCLALMLCTDLQAPKSLRVSNSEDTCHVGNGIHSVGDAAVEDSVLTYVIHQLTNDVKDFSSKSDKHDCISKATVRLSFRLCMANVLISACQKISGAGKKPFVRKILPRVIQSAREMVEPEIRVACIQILFSAVYHLQSLVSPYSFDLLSIALKSLREGSHKEKMAGAKLLASLMASDEEIVESISEGLLEARTLLRNFGMHKCESISRVVARFFAIIFGHVASSLHNVSILSGVPDKDKIKLDCIVVEIFSLFCWVVVDRDKSAKQNELNMLQGMGNNAASVLRRDIRSGAADSLRGADEEPEPVRGDDGASVPSYNFLYAPPTFTPRTQRHRTLPIPRTSDLRKNAILKVQSPCHRRRHATTRLSPAMRRDGGNRSSRWTSPSHEERPKGYLFNQMSLSPGESRKQEDSELPHYITSFFTIVILGVGLNAKPDLTIESWMQQEALELFKC</sequence>
<gene>
    <name evidence="2" type="ORF">FPE_LOCUS34980</name>
</gene>
<feature type="compositionally biased region" description="Basic and acidic residues" evidence="1">
    <location>
        <begin position="1206"/>
        <end position="1219"/>
    </location>
</feature>
<evidence type="ECO:0008006" key="4">
    <source>
        <dbReference type="Google" id="ProtNLM"/>
    </source>
</evidence>
<proteinExistence type="predicted"/>
<dbReference type="PANTHER" id="PTHR37743:SF1">
    <property type="entry name" value="ARM REPEAT SUPERFAMILY PROTEIN"/>
    <property type="match status" value="1"/>
</dbReference>
<name>A0AAD2AGG7_9LAMI</name>
<feature type="region of interest" description="Disordered" evidence="1">
    <location>
        <begin position="1203"/>
        <end position="1223"/>
    </location>
</feature>
<evidence type="ECO:0000313" key="3">
    <source>
        <dbReference type="Proteomes" id="UP000834106"/>
    </source>
</evidence>
<organism evidence="2 3">
    <name type="scientific">Fraxinus pennsylvanica</name>
    <dbReference type="NCBI Taxonomy" id="56036"/>
    <lineage>
        <taxon>Eukaryota</taxon>
        <taxon>Viridiplantae</taxon>
        <taxon>Streptophyta</taxon>
        <taxon>Embryophyta</taxon>
        <taxon>Tracheophyta</taxon>
        <taxon>Spermatophyta</taxon>
        <taxon>Magnoliopsida</taxon>
        <taxon>eudicotyledons</taxon>
        <taxon>Gunneridae</taxon>
        <taxon>Pentapetalae</taxon>
        <taxon>asterids</taxon>
        <taxon>lamiids</taxon>
        <taxon>Lamiales</taxon>
        <taxon>Oleaceae</taxon>
        <taxon>Oleeae</taxon>
        <taxon>Fraxinus</taxon>
    </lineage>
</organism>
<feature type="region of interest" description="Disordered" evidence="1">
    <location>
        <begin position="1"/>
        <end position="35"/>
    </location>
</feature>
<dbReference type="Gene3D" id="1.25.10.10">
    <property type="entry name" value="Leucine-rich Repeat Variant"/>
    <property type="match status" value="2"/>
</dbReference>
<dbReference type="PANTHER" id="PTHR37743">
    <property type="entry name" value="ARM REPEAT SUPERFAMILY PROTEIN"/>
    <property type="match status" value="1"/>
</dbReference>
<dbReference type="Proteomes" id="UP000834106">
    <property type="component" value="Chromosome 23"/>
</dbReference>
<reference evidence="2" key="1">
    <citation type="submission" date="2023-05" db="EMBL/GenBank/DDBJ databases">
        <authorList>
            <person name="Huff M."/>
        </authorList>
    </citation>
    <scope>NUCLEOTIDE SEQUENCE</scope>
</reference>
<dbReference type="EMBL" id="OU503058">
    <property type="protein sequence ID" value="CAI9787550.1"/>
    <property type="molecule type" value="Genomic_DNA"/>
</dbReference>
<evidence type="ECO:0000256" key="1">
    <source>
        <dbReference type="SAM" id="MobiDB-lite"/>
    </source>
</evidence>
<dbReference type="InterPro" id="IPR016024">
    <property type="entry name" value="ARM-type_fold"/>
</dbReference>
<dbReference type="InterPro" id="IPR011989">
    <property type="entry name" value="ARM-like"/>
</dbReference>
<accession>A0AAD2AGG7</accession>
<keyword evidence="3" id="KW-1185">Reference proteome</keyword>
<feature type="region of interest" description="Disordered" evidence="1">
    <location>
        <begin position="1265"/>
        <end position="1301"/>
    </location>
</feature>
<protein>
    <recommendedName>
        <fullName evidence="4">ARM repeat superfamily protein</fullName>
    </recommendedName>
</protein>
<dbReference type="SUPFAM" id="SSF48371">
    <property type="entry name" value="ARM repeat"/>
    <property type="match status" value="1"/>
</dbReference>